<feature type="compositionally biased region" description="Low complexity" evidence="1">
    <location>
        <begin position="184"/>
        <end position="204"/>
    </location>
</feature>
<dbReference type="AlphaFoldDB" id="A0A225AU09"/>
<dbReference type="EMBL" id="LFMY01000013">
    <property type="protein sequence ID" value="OKL56957.1"/>
    <property type="molecule type" value="Genomic_DNA"/>
</dbReference>
<evidence type="ECO:0000313" key="3">
    <source>
        <dbReference type="Proteomes" id="UP000214365"/>
    </source>
</evidence>
<dbReference type="GeneID" id="31007572"/>
<dbReference type="Proteomes" id="UP000214365">
    <property type="component" value="Unassembled WGS sequence"/>
</dbReference>
<sequence length="234" mass="26162">MQARAPRQRLHTGAIRSEVLTWHAKHRNWENVTPFISFASSLARLTEFMNSRNWKGDSTLTVVNPNVRIARELPMINMGREMRHYGVPDPYGRGYAYYDAQYLLLWEVTPEEIVGHWDWDELSQNPNWYEEEVVPAFRAHDQRFLEGTSIQDAFDLSAMQGALPGPGAHGDDDDDDDGHKADRGASPSETSHSGDSESASESVSGTGPSSDEQTDEVEASKDEEAKAGDHTQSN</sequence>
<feature type="compositionally biased region" description="Basic and acidic residues" evidence="1">
    <location>
        <begin position="218"/>
        <end position="234"/>
    </location>
</feature>
<name>A0A225AU09_TALAT</name>
<dbReference type="OrthoDB" id="3483554at2759"/>
<gene>
    <name evidence="2" type="ORF">UA08_07816</name>
</gene>
<evidence type="ECO:0000256" key="1">
    <source>
        <dbReference type="SAM" id="MobiDB-lite"/>
    </source>
</evidence>
<protein>
    <submittedName>
        <fullName evidence="2">Uncharacterized protein</fullName>
    </submittedName>
</protein>
<reference evidence="2 3" key="1">
    <citation type="submission" date="2015-06" db="EMBL/GenBank/DDBJ databases">
        <title>Talaromyces atroroseus IBT 11181 draft genome.</title>
        <authorList>
            <person name="Rasmussen K.B."/>
            <person name="Rasmussen S."/>
            <person name="Petersen B."/>
            <person name="Sicheritz-Ponten T."/>
            <person name="Mortensen U.H."/>
            <person name="Thrane U."/>
        </authorList>
    </citation>
    <scope>NUCLEOTIDE SEQUENCE [LARGE SCALE GENOMIC DNA]</scope>
    <source>
        <strain evidence="2 3">IBT 11181</strain>
    </source>
</reference>
<evidence type="ECO:0000313" key="2">
    <source>
        <dbReference type="EMBL" id="OKL56957.1"/>
    </source>
</evidence>
<feature type="region of interest" description="Disordered" evidence="1">
    <location>
        <begin position="159"/>
        <end position="234"/>
    </location>
</feature>
<dbReference type="RefSeq" id="XP_020117078.1">
    <property type="nucleotide sequence ID" value="XM_020262708.1"/>
</dbReference>
<comment type="caution">
    <text evidence="2">The sequence shown here is derived from an EMBL/GenBank/DDBJ whole genome shotgun (WGS) entry which is preliminary data.</text>
</comment>
<keyword evidence="3" id="KW-1185">Reference proteome</keyword>
<proteinExistence type="predicted"/>
<organism evidence="2 3">
    <name type="scientific">Talaromyces atroroseus</name>
    <dbReference type="NCBI Taxonomy" id="1441469"/>
    <lineage>
        <taxon>Eukaryota</taxon>
        <taxon>Fungi</taxon>
        <taxon>Dikarya</taxon>
        <taxon>Ascomycota</taxon>
        <taxon>Pezizomycotina</taxon>
        <taxon>Eurotiomycetes</taxon>
        <taxon>Eurotiomycetidae</taxon>
        <taxon>Eurotiales</taxon>
        <taxon>Trichocomaceae</taxon>
        <taxon>Talaromyces</taxon>
        <taxon>Talaromyces sect. Trachyspermi</taxon>
    </lineage>
</organism>
<accession>A0A225AU09</accession>